<gene>
    <name evidence="2" type="ORF">GCM10007901_10220</name>
</gene>
<reference evidence="3" key="1">
    <citation type="journal article" date="2019" name="Int. J. Syst. Evol. Microbiol.">
        <title>The Global Catalogue of Microorganisms (GCM) 10K type strain sequencing project: providing services to taxonomists for standard genome sequencing and annotation.</title>
        <authorList>
            <consortium name="The Broad Institute Genomics Platform"/>
            <consortium name="The Broad Institute Genome Sequencing Center for Infectious Disease"/>
            <person name="Wu L."/>
            <person name="Ma J."/>
        </authorList>
    </citation>
    <scope>NUCLEOTIDE SEQUENCE [LARGE SCALE GENOMIC DNA]</scope>
    <source>
        <strain evidence="3">NBRC 111980</strain>
    </source>
</reference>
<keyword evidence="3" id="KW-1185">Reference proteome</keyword>
<dbReference type="RefSeq" id="WP_284319824.1">
    <property type="nucleotide sequence ID" value="NZ_BSOB01000010.1"/>
</dbReference>
<evidence type="ECO:0000313" key="3">
    <source>
        <dbReference type="Proteomes" id="UP001156670"/>
    </source>
</evidence>
<evidence type="ECO:0000256" key="1">
    <source>
        <dbReference type="SAM" id="SignalP"/>
    </source>
</evidence>
<sequence>MNIRTALRPLAPLSLLLLVACAPAPIYKAAPGTTVAAAPAEVAHSPEQYGNGSVIWGGSVVGVHNFPDHTEMEILAYPLDSSQRPKPNAQGLGRFIAVFPGYLEAFNYPNGALVTLTGQLSGSRAGTVDQAVYTYPLVSVAQSHRWTADELRQGHPNISFGVGVGVGIH</sequence>
<proteinExistence type="predicted"/>
<protein>
    <submittedName>
        <fullName evidence="2">Membrane protein</fullName>
    </submittedName>
</protein>
<dbReference type="PANTHER" id="PTHR37530">
    <property type="entry name" value="OUTER MEMBRANE PROTEIN SLP"/>
    <property type="match status" value="1"/>
</dbReference>
<dbReference type="PROSITE" id="PS51257">
    <property type="entry name" value="PROKAR_LIPOPROTEIN"/>
    <property type="match status" value="1"/>
</dbReference>
<organism evidence="2 3">
    <name type="scientific">Dyella acidisoli</name>
    <dbReference type="NCBI Taxonomy" id="1867834"/>
    <lineage>
        <taxon>Bacteria</taxon>
        <taxon>Pseudomonadati</taxon>
        <taxon>Pseudomonadota</taxon>
        <taxon>Gammaproteobacteria</taxon>
        <taxon>Lysobacterales</taxon>
        <taxon>Rhodanobacteraceae</taxon>
        <taxon>Dyella</taxon>
    </lineage>
</organism>
<name>A0ABQ5XLH8_9GAMM</name>
<dbReference type="Proteomes" id="UP001156670">
    <property type="component" value="Unassembled WGS sequence"/>
</dbReference>
<feature type="signal peptide" evidence="1">
    <location>
        <begin position="1"/>
        <end position="29"/>
    </location>
</feature>
<dbReference type="PIRSF" id="PIRSF004982">
    <property type="entry name" value="SlP"/>
    <property type="match status" value="1"/>
</dbReference>
<dbReference type="Pfam" id="PF03843">
    <property type="entry name" value="Slp"/>
    <property type="match status" value="1"/>
</dbReference>
<dbReference type="InterPro" id="IPR004658">
    <property type="entry name" value="OMP_Slp"/>
</dbReference>
<accession>A0ABQ5XLH8</accession>
<evidence type="ECO:0000313" key="2">
    <source>
        <dbReference type="EMBL" id="GLQ92071.1"/>
    </source>
</evidence>
<comment type="caution">
    <text evidence="2">The sequence shown here is derived from an EMBL/GenBank/DDBJ whole genome shotgun (WGS) entry which is preliminary data.</text>
</comment>
<dbReference type="PANTHER" id="PTHR37530:SF1">
    <property type="entry name" value="OUTER MEMBRANE PROTEIN SLP"/>
    <property type="match status" value="1"/>
</dbReference>
<keyword evidence="1" id="KW-0732">Signal</keyword>
<feature type="chain" id="PRO_5046067170" evidence="1">
    <location>
        <begin position="30"/>
        <end position="169"/>
    </location>
</feature>
<dbReference type="EMBL" id="BSOB01000010">
    <property type="protein sequence ID" value="GLQ92071.1"/>
    <property type="molecule type" value="Genomic_DNA"/>
</dbReference>